<organism evidence="9">
    <name type="scientific">Salvia splendens</name>
    <name type="common">Scarlet sage</name>
    <dbReference type="NCBI Taxonomy" id="180675"/>
    <lineage>
        <taxon>Eukaryota</taxon>
        <taxon>Viridiplantae</taxon>
        <taxon>Streptophyta</taxon>
        <taxon>Embryophyta</taxon>
        <taxon>Tracheophyta</taxon>
        <taxon>Spermatophyta</taxon>
        <taxon>Magnoliopsida</taxon>
        <taxon>eudicotyledons</taxon>
        <taxon>Gunneridae</taxon>
        <taxon>Pentapetalae</taxon>
        <taxon>asterids</taxon>
        <taxon>lamiids</taxon>
        <taxon>Lamiales</taxon>
        <taxon>Lamiaceae</taxon>
        <taxon>Nepetoideae</taxon>
        <taxon>Mentheae</taxon>
        <taxon>Salviinae</taxon>
        <taxon>Salvia</taxon>
        <taxon>Salvia subgen. Calosphace</taxon>
        <taxon>core Calosphace</taxon>
    </lineage>
</organism>
<evidence type="ECO:0000256" key="5">
    <source>
        <dbReference type="ARBA" id="ARBA00023136"/>
    </source>
</evidence>
<reference evidence="9" key="1">
    <citation type="submission" date="2018-01" db="EMBL/GenBank/DDBJ databases">
        <authorList>
            <person name="Mao J.F."/>
        </authorList>
    </citation>
    <scope>NUCLEOTIDE SEQUENCE</scope>
    <source>
        <strain evidence="9">Huo1</strain>
        <tissue evidence="9">Leaf</tissue>
    </source>
</reference>
<evidence type="ECO:0000256" key="3">
    <source>
        <dbReference type="ARBA" id="ARBA00022729"/>
    </source>
</evidence>
<evidence type="ECO:0000256" key="4">
    <source>
        <dbReference type="ARBA" id="ARBA00022737"/>
    </source>
</evidence>
<dbReference type="FunFam" id="3.80.10.10:FF:000041">
    <property type="entry name" value="LRR receptor-like serine/threonine-protein kinase ERECTA"/>
    <property type="match status" value="1"/>
</dbReference>
<dbReference type="InterPro" id="IPR001611">
    <property type="entry name" value="Leu-rich_rpt"/>
</dbReference>
<evidence type="ECO:0000313" key="9">
    <source>
        <dbReference type="EMBL" id="KAG6437903.1"/>
    </source>
</evidence>
<keyword evidence="7" id="KW-1133">Transmembrane helix</keyword>
<keyword evidence="4" id="KW-0677">Repeat</keyword>
<dbReference type="Gene3D" id="3.80.10.10">
    <property type="entry name" value="Ribonuclease Inhibitor"/>
    <property type="match status" value="1"/>
</dbReference>
<evidence type="ECO:0000256" key="2">
    <source>
        <dbReference type="ARBA" id="ARBA00022614"/>
    </source>
</evidence>
<evidence type="ECO:0000256" key="6">
    <source>
        <dbReference type="ARBA" id="ARBA00023180"/>
    </source>
</evidence>
<feature type="chain" id="PRO_5036478184" evidence="8">
    <location>
        <begin position="20"/>
        <end position="450"/>
    </location>
</feature>
<proteinExistence type="predicted"/>
<keyword evidence="3 8" id="KW-0732">Signal</keyword>
<dbReference type="Proteomes" id="UP000298416">
    <property type="component" value="Unassembled WGS sequence"/>
</dbReference>
<evidence type="ECO:0000313" key="10">
    <source>
        <dbReference type="Proteomes" id="UP000298416"/>
    </source>
</evidence>
<keyword evidence="6" id="KW-0325">Glycoprotein</keyword>
<accession>A0A8X8YS00</accession>
<reference evidence="9" key="2">
    <citation type="submission" date="2020-08" db="EMBL/GenBank/DDBJ databases">
        <title>Plant Genome Project.</title>
        <authorList>
            <person name="Zhang R.-G."/>
        </authorList>
    </citation>
    <scope>NUCLEOTIDE SEQUENCE</scope>
    <source>
        <strain evidence="9">Huo1</strain>
        <tissue evidence="9">Leaf</tissue>
    </source>
</reference>
<dbReference type="GO" id="GO:0016020">
    <property type="term" value="C:membrane"/>
    <property type="evidence" value="ECO:0007669"/>
    <property type="project" value="UniProtKB-SubCell"/>
</dbReference>
<protein>
    <submittedName>
        <fullName evidence="9">Uncharacterized protein</fullName>
    </submittedName>
</protein>
<keyword evidence="10" id="KW-1185">Reference proteome</keyword>
<dbReference type="EMBL" id="PNBA02000001">
    <property type="protein sequence ID" value="KAG6437903.1"/>
    <property type="molecule type" value="Genomic_DNA"/>
</dbReference>
<keyword evidence="5 7" id="KW-0472">Membrane</keyword>
<dbReference type="InterPro" id="IPR032675">
    <property type="entry name" value="LRR_dom_sf"/>
</dbReference>
<dbReference type="PANTHER" id="PTHR48064:SF1">
    <property type="entry name" value="RECEPTOR-LIKE PROTEIN 51-RELATED"/>
    <property type="match status" value="1"/>
</dbReference>
<comment type="caution">
    <text evidence="9">The sequence shown here is derived from an EMBL/GenBank/DDBJ whole genome shotgun (WGS) entry which is preliminary data.</text>
</comment>
<dbReference type="SUPFAM" id="SSF52058">
    <property type="entry name" value="L domain-like"/>
    <property type="match status" value="1"/>
</dbReference>
<keyword evidence="2" id="KW-0433">Leucine-rich repeat</keyword>
<dbReference type="Pfam" id="PF00560">
    <property type="entry name" value="LRR_1"/>
    <property type="match status" value="3"/>
</dbReference>
<feature type="transmembrane region" description="Helical" evidence="7">
    <location>
        <begin position="432"/>
        <end position="449"/>
    </location>
</feature>
<evidence type="ECO:0000256" key="7">
    <source>
        <dbReference type="SAM" id="Phobius"/>
    </source>
</evidence>
<comment type="subcellular location">
    <subcellularLocation>
        <location evidence="1">Membrane</location>
    </subcellularLocation>
</comment>
<name>A0A8X8YS00_SALSN</name>
<evidence type="ECO:0000256" key="8">
    <source>
        <dbReference type="SAM" id="SignalP"/>
    </source>
</evidence>
<gene>
    <name evidence="9" type="ORF">SASPL_102834</name>
</gene>
<sequence>MAQWRLSLTIFTILAAAAAQSPLNPAEQEAVYRILDSVSPGTPWRSLFPDDLCSSAPHGVSCDYFSSAATPHVTELSFGYVSDFSPNPACNPNSTLNPSLLSPLPRLRKLMFYKCFVQTQTPFPNLSSLSHASSLEELIFIENPALIGTLHGRIGNLKRLRRLILTGTGVSGGITEWIGKFAVLEQLTLSRNGFSGEIPINAFRNMTKLKILDLSNNAFEGSLPESIGFATWLLKVDLSHNKFSGKIPENLTCLKNVQFLDLSYNNFGNFGFPLSLAEMPNLKEVYLSGNSLGGEIPDIWENMRGIMGIGLSSMGLVGSIPKSMGVHLRNACYIGLDNNMLQGVVPHELGDLELVSELNLENNNLSGRIPFSADFLSKLGGKLKLEGNLDLCIDETLKSAKLSLDLGHIKVCRKPYVSRNALFHDSFSPSSTFPFLALVLGVLALIMVSM</sequence>
<keyword evidence="7" id="KW-0812">Transmembrane</keyword>
<feature type="signal peptide" evidence="8">
    <location>
        <begin position="1"/>
        <end position="19"/>
    </location>
</feature>
<evidence type="ECO:0000256" key="1">
    <source>
        <dbReference type="ARBA" id="ARBA00004370"/>
    </source>
</evidence>
<dbReference type="AlphaFoldDB" id="A0A8X8YS00"/>
<dbReference type="OrthoDB" id="676979at2759"/>
<dbReference type="InterPro" id="IPR053038">
    <property type="entry name" value="RLP_Defense"/>
</dbReference>
<dbReference type="PANTHER" id="PTHR48064">
    <property type="entry name" value="OS01G0750400 PROTEIN"/>
    <property type="match status" value="1"/>
</dbReference>